<evidence type="ECO:0000313" key="2">
    <source>
        <dbReference type="EMBL" id="CAD9440011.1"/>
    </source>
</evidence>
<feature type="region of interest" description="Disordered" evidence="1">
    <location>
        <begin position="446"/>
        <end position="496"/>
    </location>
</feature>
<feature type="region of interest" description="Disordered" evidence="1">
    <location>
        <begin position="382"/>
        <end position="425"/>
    </location>
</feature>
<accession>A0A7S2GAF0</accession>
<evidence type="ECO:0000256" key="1">
    <source>
        <dbReference type="SAM" id="MobiDB-lite"/>
    </source>
</evidence>
<name>A0A7S2GAF0_9STRA</name>
<protein>
    <submittedName>
        <fullName evidence="2">Uncharacterized protein</fullName>
    </submittedName>
</protein>
<proteinExistence type="predicted"/>
<sequence>MPGLSTFTDGDIVYVVIYSRPLLHNASRGYLAVLHDLWKRAGSPSDFDAVALTRAVVGVFAFRNGTCVGFACASHEPRDTVGAAEESDGKCWYKFECLIKAETEAGDKRMDLWMANQVFYRCDALTLEGLESWMRANEPTDGSTQRFVCFGFDQVERDGGTMYQLECKIVSHSPDSALGYLPPVVIDRVPTAVSSEAPTLTPTTVYRVVKSCLTDRKVRLKEGTLVHISQTPNASKVFVRRLHTNDPLGRVPRTAVEEVPPAHGDVGAGVGGVTIAADATAAVTAVTTPPAAGGGAIGGTRAAGAAGTAVAVTTVAAGDAGVSTSIADTAVAGMAATDTPAAVGPRGGATGAGQSGRFGRFSTPTACLGGANPLLTRLPQRTNARSWVAPPERSRSWNDSWDVVTTPPSEPGSGQGVGAPAKKRRVCVDDKDAQIASLQAQVKELQAQVQKRALEDETSAKNTATDNDSSPKRARKHTHGPGKLFVRGCPGCQSPK</sequence>
<reference evidence="2" key="1">
    <citation type="submission" date="2021-01" db="EMBL/GenBank/DDBJ databases">
        <authorList>
            <person name="Corre E."/>
            <person name="Pelletier E."/>
            <person name="Niang G."/>
            <person name="Scheremetjew M."/>
            <person name="Finn R."/>
            <person name="Kale V."/>
            <person name="Holt S."/>
            <person name="Cochrane G."/>
            <person name="Meng A."/>
            <person name="Brown T."/>
            <person name="Cohen L."/>
        </authorList>
    </citation>
    <scope>NUCLEOTIDE SEQUENCE</scope>
    <source>
        <strain evidence="2">RCC1693</strain>
    </source>
</reference>
<dbReference type="AlphaFoldDB" id="A0A7S2GAF0"/>
<gene>
    <name evidence="2" type="ORF">FPAR1323_LOCUS14525</name>
</gene>
<organism evidence="2">
    <name type="scientific">Florenciella parvula</name>
    <dbReference type="NCBI Taxonomy" id="236787"/>
    <lineage>
        <taxon>Eukaryota</taxon>
        <taxon>Sar</taxon>
        <taxon>Stramenopiles</taxon>
        <taxon>Ochrophyta</taxon>
        <taxon>Dictyochophyceae</taxon>
        <taxon>Florenciellales</taxon>
        <taxon>Florenciella</taxon>
    </lineage>
</organism>
<dbReference type="EMBL" id="HBGT01027914">
    <property type="protein sequence ID" value="CAD9440011.1"/>
    <property type="molecule type" value="Transcribed_RNA"/>
</dbReference>